<feature type="compositionally biased region" description="Polar residues" evidence="1">
    <location>
        <begin position="1126"/>
        <end position="1136"/>
    </location>
</feature>
<feature type="compositionally biased region" description="Acidic residues" evidence="1">
    <location>
        <begin position="1154"/>
        <end position="1163"/>
    </location>
</feature>
<feature type="compositionally biased region" description="Polar residues" evidence="1">
    <location>
        <begin position="386"/>
        <end position="399"/>
    </location>
</feature>
<feature type="region of interest" description="Disordered" evidence="1">
    <location>
        <begin position="362"/>
        <end position="1218"/>
    </location>
</feature>
<organism evidence="2 3">
    <name type="scientific">Knufia fluminis</name>
    <dbReference type="NCBI Taxonomy" id="191047"/>
    <lineage>
        <taxon>Eukaryota</taxon>
        <taxon>Fungi</taxon>
        <taxon>Dikarya</taxon>
        <taxon>Ascomycota</taxon>
        <taxon>Pezizomycotina</taxon>
        <taxon>Eurotiomycetes</taxon>
        <taxon>Chaetothyriomycetidae</taxon>
        <taxon>Chaetothyriales</taxon>
        <taxon>Trichomeriaceae</taxon>
        <taxon>Knufia</taxon>
    </lineage>
</organism>
<gene>
    <name evidence="2" type="ORF">OHC33_010800</name>
</gene>
<feature type="compositionally biased region" description="Basic residues" evidence="1">
    <location>
        <begin position="833"/>
        <end position="849"/>
    </location>
</feature>
<comment type="caution">
    <text evidence="2">The sequence shown here is derived from an EMBL/GenBank/DDBJ whole genome shotgun (WGS) entry which is preliminary data.</text>
</comment>
<dbReference type="Proteomes" id="UP001316803">
    <property type="component" value="Unassembled WGS sequence"/>
</dbReference>
<feature type="compositionally biased region" description="Basic and acidic residues" evidence="1">
    <location>
        <begin position="863"/>
        <end position="875"/>
    </location>
</feature>
<keyword evidence="3" id="KW-1185">Reference proteome</keyword>
<dbReference type="EMBL" id="JAKLMC020000052">
    <property type="protein sequence ID" value="KAK5948147.1"/>
    <property type="molecule type" value="Genomic_DNA"/>
</dbReference>
<accession>A0AAN8EDT4</accession>
<feature type="compositionally biased region" description="Basic and acidic residues" evidence="1">
    <location>
        <begin position="930"/>
        <end position="964"/>
    </location>
</feature>
<feature type="compositionally biased region" description="Polar residues" evidence="1">
    <location>
        <begin position="908"/>
        <end position="921"/>
    </location>
</feature>
<sequence>MIKLIIIARCIPEDVYLRSIEQPAPVLVGEKKFSIVVRDPESWYIGRLAVEIKNRYESIYKRPFGQVKYLKEAEDDCDLDPELSVADLLVDEGKAARDGADQKKIVKVIQEQGRAVRQGSVIPDLTPLHYQPPTRPPVPKFPVAEKRTIEDVNGNGRPSKRRRLGQIEEEGQEDIVSSIEGNGRRSPSHFELPDAHFLSAINGNLDDASIEPKQESPELARTWINTGPATRDELELLPEAPANFHQRGQRTGLPVTSIQNQGPEIRETSAAPADQQNHRTPGASRQREPLADRFARQQSLANAETPITPPFSGNNARTPAGQAVSMLNGMKSASPALRQSASRSANKFRKTKKDIYDFDESDIDDTQMSPRSRALRTKITPKLVATSHSRGSGDASTKSARSRSSRQESGSSNAMEVDSNKENQKEASKQDDGLPRSRYQHQEDAAADSGSPSWQRDGFSKLPPMPAVPAKRPRQGSDTTPAERSSILGSDETWSVQGDGTKTKRKRKSRQSRANRKSSGSLSTSRTSSVASSTRESGTTGVSKQQNKEGENEDATETADVQNDDEDEENLDSPGAQLEESLRQSSPTKEKSVDTRVSTRADQSSSQSAFEPVKPTKKKKRSLAQEVDEENDVERPPESVSDSQDAAPPLRTPKRPRTTRKPVSKQQASRQKEELRCFTCWSKPRLCDNKKPKCTSCETSRKSCQVYDMTKAEAQKEKADRKAGISKAPKAAPKPTAKPTSKQPKSRMSEEVVSATDRDEVSEDEGGDETVEPEEEETVVNERPTSPNKEPKDGKSATLDEKGGAARKPASSEKKPKKRKSPSPEEEEEATRAKRISPLKKPRKTKAKAKLSEEGTSAPVGNERLDAQDADKESVMAETTVGAAGTEPVVPVQTAEQPLAVPKDSNANREQSVVSHTSSSILPPGMTQDEYERLVKKREGLTESQRRERNLLAQKIDKQKEKDSTPLVPRSQSSQQSAKKSKKDNVDSAPNDEISTSSKTTSKSSQPPPATQPTRIPASVTSSTPAPKASEQPKSAPPKPSSATSNRETPKTTADKKKNLQQHPKVATTASSVDGKQHQNPPFRQPQQRKSLLSAASTVPSPTISLTNSKSLAQVREALKSRAGSGASTPQPTSTAAKIAALKGNVQKKPFSLSDDEDEESSDSDSGPGEDTADKEEEVVKAAEKVVNGKGSGGVIVRQRTPSETGSGSDDSDDDSEL</sequence>
<feature type="region of interest" description="Disordered" evidence="1">
    <location>
        <begin position="263"/>
        <end position="290"/>
    </location>
</feature>
<feature type="compositionally biased region" description="Acidic residues" evidence="1">
    <location>
        <begin position="551"/>
        <end position="571"/>
    </location>
</feature>
<feature type="compositionally biased region" description="Low complexity" evidence="1">
    <location>
        <begin position="1025"/>
        <end position="1034"/>
    </location>
</feature>
<evidence type="ECO:0000313" key="2">
    <source>
        <dbReference type="EMBL" id="KAK5948147.1"/>
    </source>
</evidence>
<feature type="compositionally biased region" description="Basic residues" evidence="1">
    <location>
        <begin position="652"/>
        <end position="663"/>
    </location>
</feature>
<feature type="compositionally biased region" description="Polar residues" evidence="1">
    <location>
        <begin position="600"/>
        <end position="609"/>
    </location>
</feature>
<evidence type="ECO:0008006" key="4">
    <source>
        <dbReference type="Google" id="ProtNLM"/>
    </source>
</evidence>
<feature type="compositionally biased region" description="Basic and acidic residues" evidence="1">
    <location>
        <begin position="588"/>
        <end position="599"/>
    </location>
</feature>
<feature type="compositionally biased region" description="Basic and acidic residues" evidence="1">
    <location>
        <begin position="1048"/>
        <end position="1058"/>
    </location>
</feature>
<feature type="compositionally biased region" description="Basic residues" evidence="1">
    <location>
        <begin position="503"/>
        <end position="516"/>
    </location>
</feature>
<reference evidence="2 3" key="1">
    <citation type="submission" date="2022-12" db="EMBL/GenBank/DDBJ databases">
        <title>Genomic features and morphological characterization of a novel Knufia sp. strain isolated from spacecraft assembly facility.</title>
        <authorList>
            <person name="Teixeira M."/>
            <person name="Chander A.M."/>
            <person name="Stajich J.E."/>
            <person name="Venkateswaran K."/>
        </authorList>
    </citation>
    <scope>NUCLEOTIDE SEQUENCE [LARGE SCALE GENOMIC DNA]</scope>
    <source>
        <strain evidence="2 3">FJI-L2-BK-P2</strain>
    </source>
</reference>
<feature type="region of interest" description="Disordered" evidence="1">
    <location>
        <begin position="151"/>
        <end position="190"/>
    </location>
</feature>
<feature type="compositionally biased region" description="Low complexity" evidence="1">
    <location>
        <begin position="995"/>
        <end position="1005"/>
    </location>
</feature>
<name>A0AAN8EDT4_9EURO</name>
<feature type="compositionally biased region" description="Polar residues" evidence="1">
    <location>
        <begin position="1068"/>
        <end position="1112"/>
    </location>
</feature>
<dbReference type="AlphaFoldDB" id="A0AAN8EDT4"/>
<feature type="compositionally biased region" description="Basic and acidic residues" evidence="1">
    <location>
        <begin position="418"/>
        <end position="444"/>
    </location>
</feature>
<proteinExistence type="predicted"/>
<feature type="compositionally biased region" description="Acidic residues" evidence="1">
    <location>
        <begin position="760"/>
        <end position="779"/>
    </location>
</feature>
<feature type="compositionally biased region" description="Low complexity" evidence="1">
    <location>
        <begin position="725"/>
        <end position="743"/>
    </location>
</feature>
<protein>
    <recommendedName>
        <fullName evidence="4">Zn(2)-C6 fungal-type domain-containing protein</fullName>
    </recommendedName>
</protein>
<feature type="compositionally biased region" description="Basic and acidic residues" evidence="1">
    <location>
        <begin position="789"/>
        <end position="814"/>
    </location>
</feature>
<evidence type="ECO:0000313" key="3">
    <source>
        <dbReference type="Proteomes" id="UP001316803"/>
    </source>
</evidence>
<evidence type="ECO:0000256" key="1">
    <source>
        <dbReference type="SAM" id="MobiDB-lite"/>
    </source>
</evidence>
<feature type="compositionally biased region" description="Low complexity" evidence="1">
    <location>
        <begin position="517"/>
        <end position="539"/>
    </location>
</feature>
<feature type="compositionally biased region" description="Basic and acidic residues" evidence="1">
    <location>
        <begin position="710"/>
        <end position="723"/>
    </location>
</feature>